<organism evidence="3">
    <name type="scientific">freshwater metagenome</name>
    <dbReference type="NCBI Taxonomy" id="449393"/>
    <lineage>
        <taxon>unclassified sequences</taxon>
        <taxon>metagenomes</taxon>
        <taxon>ecological metagenomes</taxon>
    </lineage>
</organism>
<feature type="compositionally biased region" description="Low complexity" evidence="1">
    <location>
        <begin position="30"/>
        <end position="75"/>
    </location>
</feature>
<dbReference type="SMART" id="SM00894">
    <property type="entry name" value="Excalibur"/>
    <property type="match status" value="1"/>
</dbReference>
<dbReference type="EMBL" id="CAFAAV010000005">
    <property type="protein sequence ID" value="CAB4801161.1"/>
    <property type="molecule type" value="Genomic_DNA"/>
</dbReference>
<dbReference type="PROSITE" id="PS51257">
    <property type="entry name" value="PROKAR_LIPOPROTEIN"/>
    <property type="match status" value="1"/>
</dbReference>
<evidence type="ECO:0000313" key="7">
    <source>
        <dbReference type="EMBL" id="CAB4957477.1"/>
    </source>
</evidence>
<gene>
    <name evidence="4" type="ORF">UFOPK2656_02447</name>
    <name evidence="5" type="ORF">UFOPK3099_00129</name>
    <name evidence="6" type="ORF">UFOPK3267_01106</name>
    <name evidence="7" type="ORF">UFOPK3651_03286</name>
    <name evidence="8" type="ORF">UFOPK3931_00148</name>
    <name evidence="3" type="ORF">UFOPK4189_02634</name>
</gene>
<feature type="domain" description="Excalibur calcium-binding" evidence="2">
    <location>
        <begin position="291"/>
        <end position="327"/>
    </location>
</feature>
<dbReference type="EMBL" id="CAFBIY010000049">
    <property type="protein sequence ID" value="CAB4850184.1"/>
    <property type="molecule type" value="Genomic_DNA"/>
</dbReference>
<reference evidence="3" key="1">
    <citation type="submission" date="2020-05" db="EMBL/GenBank/DDBJ databases">
        <authorList>
            <person name="Chiriac C."/>
            <person name="Salcher M."/>
            <person name="Ghai R."/>
            <person name="Kavagutti S V."/>
        </authorList>
    </citation>
    <scope>NUCLEOTIDE SEQUENCE</scope>
</reference>
<dbReference type="InterPro" id="IPR011089">
    <property type="entry name" value="GmrSD_C"/>
</dbReference>
<evidence type="ECO:0000313" key="8">
    <source>
        <dbReference type="EMBL" id="CAB4971401.1"/>
    </source>
</evidence>
<dbReference type="EMBL" id="CAFBMT010000035">
    <property type="protein sequence ID" value="CAB4957477.1"/>
    <property type="molecule type" value="Genomic_DNA"/>
</dbReference>
<evidence type="ECO:0000313" key="3">
    <source>
        <dbReference type="EMBL" id="CAB4364876.1"/>
    </source>
</evidence>
<dbReference type="AlphaFoldDB" id="A0A6J6A9C1"/>
<dbReference type="EMBL" id="CAEZYF010000017">
    <property type="protein sequence ID" value="CAB4734853.1"/>
    <property type="molecule type" value="Genomic_DNA"/>
</dbReference>
<name>A0A6J6A9C1_9ZZZZ</name>
<evidence type="ECO:0000313" key="5">
    <source>
        <dbReference type="EMBL" id="CAB4801161.1"/>
    </source>
</evidence>
<proteinExistence type="predicted"/>
<dbReference type="Pfam" id="PF07510">
    <property type="entry name" value="GmrSD_C"/>
    <property type="match status" value="1"/>
</dbReference>
<evidence type="ECO:0000259" key="2">
    <source>
        <dbReference type="SMART" id="SM00894"/>
    </source>
</evidence>
<dbReference type="PANTHER" id="PTHR24094">
    <property type="entry name" value="SECRETED PROTEIN"/>
    <property type="match status" value="1"/>
</dbReference>
<evidence type="ECO:0000313" key="4">
    <source>
        <dbReference type="EMBL" id="CAB4734853.1"/>
    </source>
</evidence>
<accession>A0A6J6A9C1</accession>
<dbReference type="Pfam" id="PF05901">
    <property type="entry name" value="Excalibur"/>
    <property type="match status" value="1"/>
</dbReference>
<evidence type="ECO:0000256" key="1">
    <source>
        <dbReference type="SAM" id="MobiDB-lite"/>
    </source>
</evidence>
<feature type="region of interest" description="Disordered" evidence="1">
    <location>
        <begin position="26"/>
        <end position="75"/>
    </location>
</feature>
<dbReference type="EMBL" id="CAFBOL010000002">
    <property type="protein sequence ID" value="CAB4971401.1"/>
    <property type="molecule type" value="Genomic_DNA"/>
</dbReference>
<protein>
    <submittedName>
        <fullName evidence="3">Unannotated protein</fullName>
    </submittedName>
</protein>
<dbReference type="InterPro" id="IPR008613">
    <property type="entry name" value="Excalibur_Ca-bd_domain"/>
</dbReference>
<dbReference type="PANTHER" id="PTHR24094:SF15">
    <property type="entry name" value="AMP-DEPENDENT SYNTHETASE_LIGASE DOMAIN-CONTAINING PROTEIN-RELATED"/>
    <property type="match status" value="1"/>
</dbReference>
<evidence type="ECO:0000313" key="6">
    <source>
        <dbReference type="EMBL" id="CAB4850184.1"/>
    </source>
</evidence>
<sequence length="327" mass="34459">MSFEVRHRLAIAALATVLITGCGAEGPRQAGPAPTTVGGTSPTSSVPNSSGPDTSSTSEPTTRSEAATTIPTTSSSGGPLALELLGLITVENEHADGYDRTLFAYPTTFGGGCDTREMVLKRDSLTPAQVDTFGCKVVAGDWLSLYDGLHFDQPSDVEIDHVVALKEAWDSGAWQWSASALKAYANDLVDVRTLRAVSMTTNRSKSDKDPSNWLPPDANDVCRYVSDWVSIKARWNLSMDNSEFGRIRNLLLGQCADWRVDPIDAVATGAPAPSTLPAATVATAAPAGTVYYANCTAARTAGAAPLYAGSPGYRTALDRDHDGVACE</sequence>
<dbReference type="EMBL" id="CAESGF010000020">
    <property type="protein sequence ID" value="CAB4364876.1"/>
    <property type="molecule type" value="Genomic_DNA"/>
</dbReference>